<dbReference type="InterPro" id="IPR039491">
    <property type="entry name" value="REX1-B"/>
</dbReference>
<dbReference type="PANTHER" id="PTHR28309:SF1">
    <property type="entry name" value="REQUIRED FOR EXCISION 1-B DOMAIN-CONTAINING PROTEIN"/>
    <property type="match status" value="1"/>
</dbReference>
<comment type="caution">
    <text evidence="1">The sequence shown here is derived from an EMBL/GenBank/DDBJ whole genome shotgun (WGS) entry which is preliminary data.</text>
</comment>
<evidence type="ECO:0008006" key="3">
    <source>
        <dbReference type="Google" id="ProtNLM"/>
    </source>
</evidence>
<protein>
    <recommendedName>
        <fullName evidence="3">DNA repair REX1-B-domain-containing protein</fullName>
    </recommendedName>
</protein>
<keyword evidence="2" id="KW-1185">Reference proteome</keyword>
<dbReference type="OrthoDB" id="434723at2759"/>
<dbReference type="Proteomes" id="UP000242146">
    <property type="component" value="Unassembled WGS sequence"/>
</dbReference>
<sequence>MSNPVLKKLQQLQRAQETRIALYQEFEEAYQDYLKEKCPEEQYSSICKIVTEGFQEVSWEIQAIESDFRDTDRADLAQLVRRLQLAEKEKLNDASTVRIQIYTIESKKGDMDYDATVEEAKQKLQHTMAEIQEAWDDIRQEMAEQAYEE</sequence>
<accession>A0A1X2GP48</accession>
<dbReference type="Pfam" id="PF14966">
    <property type="entry name" value="DNA_repr_REX1B"/>
    <property type="match status" value="1"/>
</dbReference>
<dbReference type="EMBL" id="MCGT01000007">
    <property type="protein sequence ID" value="ORX58197.1"/>
    <property type="molecule type" value="Genomic_DNA"/>
</dbReference>
<gene>
    <name evidence="1" type="ORF">DM01DRAFT_1302231</name>
</gene>
<organism evidence="1 2">
    <name type="scientific">Hesseltinella vesiculosa</name>
    <dbReference type="NCBI Taxonomy" id="101127"/>
    <lineage>
        <taxon>Eukaryota</taxon>
        <taxon>Fungi</taxon>
        <taxon>Fungi incertae sedis</taxon>
        <taxon>Mucoromycota</taxon>
        <taxon>Mucoromycotina</taxon>
        <taxon>Mucoromycetes</taxon>
        <taxon>Mucorales</taxon>
        <taxon>Cunninghamellaceae</taxon>
        <taxon>Hesseltinella</taxon>
    </lineage>
</organism>
<proteinExistence type="predicted"/>
<name>A0A1X2GP48_9FUNG</name>
<dbReference type="AlphaFoldDB" id="A0A1X2GP48"/>
<evidence type="ECO:0000313" key="2">
    <source>
        <dbReference type="Proteomes" id="UP000242146"/>
    </source>
</evidence>
<dbReference type="PANTHER" id="PTHR28309">
    <property type="entry name" value="REQUIRED FOR EXCISION 1-B DOMAIN-CONTAINING PROTEIN"/>
    <property type="match status" value="1"/>
</dbReference>
<evidence type="ECO:0000313" key="1">
    <source>
        <dbReference type="EMBL" id="ORX58197.1"/>
    </source>
</evidence>
<reference evidence="1 2" key="1">
    <citation type="submission" date="2016-07" db="EMBL/GenBank/DDBJ databases">
        <title>Pervasive Adenine N6-methylation of Active Genes in Fungi.</title>
        <authorList>
            <consortium name="DOE Joint Genome Institute"/>
            <person name="Mondo S.J."/>
            <person name="Dannebaum R.O."/>
            <person name="Kuo R.C."/>
            <person name="Labutti K."/>
            <person name="Haridas S."/>
            <person name="Kuo A."/>
            <person name="Salamov A."/>
            <person name="Ahrendt S.R."/>
            <person name="Lipzen A."/>
            <person name="Sullivan W."/>
            <person name="Andreopoulos W.B."/>
            <person name="Clum A."/>
            <person name="Lindquist E."/>
            <person name="Daum C."/>
            <person name="Ramamoorthy G.K."/>
            <person name="Gryganskyi A."/>
            <person name="Culley D."/>
            <person name="Magnuson J.K."/>
            <person name="James T.Y."/>
            <person name="O'Malley M.A."/>
            <person name="Stajich J.E."/>
            <person name="Spatafora J.W."/>
            <person name="Visel A."/>
            <person name="Grigoriev I.V."/>
        </authorList>
    </citation>
    <scope>NUCLEOTIDE SEQUENCE [LARGE SCALE GENOMIC DNA]</scope>
    <source>
        <strain evidence="1 2">NRRL 3301</strain>
    </source>
</reference>